<reference evidence="3" key="2">
    <citation type="journal article" date="2017" name="Nat. Plants">
        <title>The Aegilops tauschii genome reveals multiple impacts of transposons.</title>
        <authorList>
            <person name="Zhao G."/>
            <person name="Zou C."/>
            <person name="Li K."/>
            <person name="Wang K."/>
            <person name="Li T."/>
            <person name="Gao L."/>
            <person name="Zhang X."/>
            <person name="Wang H."/>
            <person name="Yang Z."/>
            <person name="Liu X."/>
            <person name="Jiang W."/>
            <person name="Mao L."/>
            <person name="Kong X."/>
            <person name="Jiao Y."/>
            <person name="Jia J."/>
        </authorList>
    </citation>
    <scope>NUCLEOTIDE SEQUENCE [LARGE SCALE GENOMIC DNA]</scope>
    <source>
        <strain evidence="3">cv. AL8/78</strain>
    </source>
</reference>
<proteinExistence type="predicted"/>
<dbReference type="Gramene" id="AET3Gv20981900.16">
    <property type="protein sequence ID" value="AET3Gv20981900.16"/>
    <property type="gene ID" value="AET3Gv20981900"/>
</dbReference>
<evidence type="ECO:0000256" key="1">
    <source>
        <dbReference type="SAM" id="MobiDB-lite"/>
    </source>
</evidence>
<accession>A0A453GES0</accession>
<reference evidence="3" key="1">
    <citation type="journal article" date="2014" name="Science">
        <title>Ancient hybridizations among the ancestral genomes of bread wheat.</title>
        <authorList>
            <consortium name="International Wheat Genome Sequencing Consortium,"/>
            <person name="Marcussen T."/>
            <person name="Sandve S.R."/>
            <person name="Heier L."/>
            <person name="Spannagl M."/>
            <person name="Pfeifer M."/>
            <person name="Jakobsen K.S."/>
            <person name="Wulff B.B."/>
            <person name="Steuernagel B."/>
            <person name="Mayer K.F."/>
            <person name="Olsen O.A."/>
        </authorList>
    </citation>
    <scope>NUCLEOTIDE SEQUENCE [LARGE SCALE GENOMIC DNA]</scope>
    <source>
        <strain evidence="3">cv. AL8/78</strain>
    </source>
</reference>
<keyword evidence="3" id="KW-1185">Reference proteome</keyword>
<evidence type="ECO:0000313" key="2">
    <source>
        <dbReference type="EnsemblPlants" id="AET3Gv20981900.16"/>
    </source>
</evidence>
<reference evidence="2" key="5">
    <citation type="journal article" date="2021" name="G3 (Bethesda)">
        <title>Aegilops tauschii genome assembly Aet v5.0 features greater sequence contiguity and improved annotation.</title>
        <authorList>
            <person name="Wang L."/>
            <person name="Zhu T."/>
            <person name="Rodriguez J.C."/>
            <person name="Deal K.R."/>
            <person name="Dubcovsky J."/>
            <person name="McGuire P.E."/>
            <person name="Lux T."/>
            <person name="Spannagl M."/>
            <person name="Mayer K.F.X."/>
            <person name="Baldrich P."/>
            <person name="Meyers B.C."/>
            <person name="Huo N."/>
            <person name="Gu Y.Q."/>
            <person name="Zhou H."/>
            <person name="Devos K.M."/>
            <person name="Bennetzen J.L."/>
            <person name="Unver T."/>
            <person name="Budak H."/>
            <person name="Gulick P.J."/>
            <person name="Galiba G."/>
            <person name="Kalapos B."/>
            <person name="Nelson D.R."/>
            <person name="Li P."/>
            <person name="You F.M."/>
            <person name="Luo M.C."/>
            <person name="Dvorak J."/>
        </authorList>
    </citation>
    <scope>NUCLEOTIDE SEQUENCE [LARGE SCALE GENOMIC DNA]</scope>
    <source>
        <strain evidence="2">cv. AL8/78</strain>
    </source>
</reference>
<feature type="region of interest" description="Disordered" evidence="1">
    <location>
        <begin position="23"/>
        <end position="50"/>
    </location>
</feature>
<dbReference type="AlphaFoldDB" id="A0A453GES0"/>
<reference evidence="2" key="4">
    <citation type="submission" date="2019-03" db="UniProtKB">
        <authorList>
            <consortium name="EnsemblPlants"/>
        </authorList>
    </citation>
    <scope>IDENTIFICATION</scope>
</reference>
<name>A0A453GES0_AEGTS</name>
<reference evidence="2" key="3">
    <citation type="journal article" date="2017" name="Nature">
        <title>Genome sequence of the progenitor of the wheat D genome Aegilops tauschii.</title>
        <authorList>
            <person name="Luo M.C."/>
            <person name="Gu Y.Q."/>
            <person name="Puiu D."/>
            <person name="Wang H."/>
            <person name="Twardziok S.O."/>
            <person name="Deal K.R."/>
            <person name="Huo N."/>
            <person name="Zhu T."/>
            <person name="Wang L."/>
            <person name="Wang Y."/>
            <person name="McGuire P.E."/>
            <person name="Liu S."/>
            <person name="Long H."/>
            <person name="Ramasamy R.K."/>
            <person name="Rodriguez J.C."/>
            <person name="Van S.L."/>
            <person name="Yuan L."/>
            <person name="Wang Z."/>
            <person name="Xia Z."/>
            <person name="Xiao L."/>
            <person name="Anderson O.D."/>
            <person name="Ouyang S."/>
            <person name="Liang Y."/>
            <person name="Zimin A.V."/>
            <person name="Pertea G."/>
            <person name="Qi P."/>
            <person name="Bennetzen J.L."/>
            <person name="Dai X."/>
            <person name="Dawson M.W."/>
            <person name="Muller H.G."/>
            <person name="Kugler K."/>
            <person name="Rivarola-Duarte L."/>
            <person name="Spannagl M."/>
            <person name="Mayer K.F.X."/>
            <person name="Lu F.H."/>
            <person name="Bevan M.W."/>
            <person name="Leroy P."/>
            <person name="Li P."/>
            <person name="You F.M."/>
            <person name="Sun Q."/>
            <person name="Liu Z."/>
            <person name="Lyons E."/>
            <person name="Wicker T."/>
            <person name="Salzberg S.L."/>
            <person name="Devos K.M."/>
            <person name="Dvorak J."/>
        </authorList>
    </citation>
    <scope>NUCLEOTIDE SEQUENCE [LARGE SCALE GENOMIC DNA]</scope>
    <source>
        <strain evidence="2">cv. AL8/78</strain>
    </source>
</reference>
<sequence length="50" mass="5154">AVHVQTRVATAPLASPPTLIPKIPIFQSSQSPSETIGRSPPHAAVDDPVA</sequence>
<evidence type="ECO:0000313" key="3">
    <source>
        <dbReference type="Proteomes" id="UP000015105"/>
    </source>
</evidence>
<organism evidence="2 3">
    <name type="scientific">Aegilops tauschii subsp. strangulata</name>
    <name type="common">Goatgrass</name>
    <dbReference type="NCBI Taxonomy" id="200361"/>
    <lineage>
        <taxon>Eukaryota</taxon>
        <taxon>Viridiplantae</taxon>
        <taxon>Streptophyta</taxon>
        <taxon>Embryophyta</taxon>
        <taxon>Tracheophyta</taxon>
        <taxon>Spermatophyta</taxon>
        <taxon>Magnoliopsida</taxon>
        <taxon>Liliopsida</taxon>
        <taxon>Poales</taxon>
        <taxon>Poaceae</taxon>
        <taxon>BOP clade</taxon>
        <taxon>Pooideae</taxon>
        <taxon>Triticodae</taxon>
        <taxon>Triticeae</taxon>
        <taxon>Triticinae</taxon>
        <taxon>Aegilops</taxon>
    </lineage>
</organism>
<protein>
    <submittedName>
        <fullName evidence="2">Uncharacterized protein</fullName>
    </submittedName>
</protein>
<feature type="compositionally biased region" description="Polar residues" evidence="1">
    <location>
        <begin position="26"/>
        <end position="36"/>
    </location>
</feature>
<dbReference type="EnsemblPlants" id="AET3Gv20981900.16">
    <property type="protein sequence ID" value="AET3Gv20981900.16"/>
    <property type="gene ID" value="AET3Gv20981900"/>
</dbReference>
<dbReference type="Proteomes" id="UP000015105">
    <property type="component" value="Chromosome 3D"/>
</dbReference>